<keyword evidence="1" id="KW-0812">Transmembrane</keyword>
<organism evidence="2 3">
    <name type="scientific">Paraburkholderia hiiakae</name>
    <dbReference type="NCBI Taxonomy" id="1081782"/>
    <lineage>
        <taxon>Bacteria</taxon>
        <taxon>Pseudomonadati</taxon>
        <taxon>Pseudomonadota</taxon>
        <taxon>Betaproteobacteria</taxon>
        <taxon>Burkholderiales</taxon>
        <taxon>Burkholderiaceae</taxon>
        <taxon>Paraburkholderia</taxon>
    </lineage>
</organism>
<name>A0ABM8P3J9_9BURK</name>
<accession>A0ABM8P3J9</accession>
<keyword evidence="1" id="KW-1133">Transmembrane helix</keyword>
<reference evidence="2 3" key="1">
    <citation type="submission" date="2020-10" db="EMBL/GenBank/DDBJ databases">
        <authorList>
            <person name="Peeters C."/>
        </authorList>
    </citation>
    <scope>NUCLEOTIDE SEQUENCE [LARGE SCALE GENOMIC DNA]</scope>
    <source>
        <strain evidence="2 3">LMG 27952</strain>
    </source>
</reference>
<proteinExistence type="predicted"/>
<dbReference type="EMBL" id="CAJHCQ010000019">
    <property type="protein sequence ID" value="CAD6555511.1"/>
    <property type="molecule type" value="Genomic_DNA"/>
</dbReference>
<keyword evidence="3" id="KW-1185">Reference proteome</keyword>
<sequence length="40" mass="4519">MFSDDSLIVVHAWAGWLFGILSDWGILGCHVYASIKLRIK</sequence>
<evidence type="ECO:0000313" key="2">
    <source>
        <dbReference type="EMBL" id="CAD6555511.1"/>
    </source>
</evidence>
<dbReference type="Proteomes" id="UP000656319">
    <property type="component" value="Unassembled WGS sequence"/>
</dbReference>
<protein>
    <submittedName>
        <fullName evidence="2">Uncharacterized protein</fullName>
    </submittedName>
</protein>
<gene>
    <name evidence="2" type="ORF">LMG27952_05826</name>
</gene>
<keyword evidence="1" id="KW-0472">Membrane</keyword>
<evidence type="ECO:0000313" key="3">
    <source>
        <dbReference type="Proteomes" id="UP000656319"/>
    </source>
</evidence>
<feature type="transmembrane region" description="Helical" evidence="1">
    <location>
        <begin position="12"/>
        <end position="33"/>
    </location>
</feature>
<evidence type="ECO:0000256" key="1">
    <source>
        <dbReference type="SAM" id="Phobius"/>
    </source>
</evidence>
<comment type="caution">
    <text evidence="2">The sequence shown here is derived from an EMBL/GenBank/DDBJ whole genome shotgun (WGS) entry which is preliminary data.</text>
</comment>